<dbReference type="Proteomes" id="UP000033661">
    <property type="component" value="Unassembled WGS sequence"/>
</dbReference>
<sequence length="102" mass="11847">MEYIESPLFSKLLNSYFTDEEYASFQWHLAMHPKSGDVIQGSGGLRKIRWTAKGKGKRSGVRIIYYYKDKEDQIWLLTIYAKNEATNIPTSILKKIKEELGL</sequence>
<accession>A0A0F3QC21</accession>
<keyword evidence="2" id="KW-1185">Reference proteome</keyword>
<evidence type="ECO:0000313" key="2">
    <source>
        <dbReference type="Proteomes" id="UP000033661"/>
    </source>
</evidence>
<dbReference type="InterPro" id="IPR009387">
    <property type="entry name" value="HigB-2"/>
</dbReference>
<protein>
    <submittedName>
        <fullName evidence="1">Uncharacterized protein</fullName>
    </submittedName>
</protein>
<gene>
    <name evidence="1" type="ORF">RBEAN4_0682</name>
</gene>
<organism evidence="1 2">
    <name type="scientific">Rickettsia bellii str. RML An4</name>
    <dbReference type="NCBI Taxonomy" id="1359193"/>
    <lineage>
        <taxon>Bacteria</taxon>
        <taxon>Pseudomonadati</taxon>
        <taxon>Pseudomonadota</taxon>
        <taxon>Alphaproteobacteria</taxon>
        <taxon>Rickettsiales</taxon>
        <taxon>Rickettsiaceae</taxon>
        <taxon>Rickettsieae</taxon>
        <taxon>Rickettsia</taxon>
        <taxon>belli group</taxon>
    </lineage>
</organism>
<dbReference type="PATRIC" id="fig|1359193.3.peg.664"/>
<comment type="caution">
    <text evidence="1">The sequence shown here is derived from an EMBL/GenBank/DDBJ whole genome shotgun (WGS) entry which is preliminary data.</text>
</comment>
<proteinExistence type="predicted"/>
<evidence type="ECO:0000313" key="1">
    <source>
        <dbReference type="EMBL" id="KJV89701.1"/>
    </source>
</evidence>
<dbReference type="EMBL" id="LAOI01000001">
    <property type="protein sequence ID" value="KJV89701.1"/>
    <property type="molecule type" value="Genomic_DNA"/>
</dbReference>
<dbReference type="AlphaFoldDB" id="A0A0F3QC21"/>
<dbReference type="RefSeq" id="WP_011477315.1">
    <property type="nucleotide sequence ID" value="NZ_LAOI01000001.1"/>
</dbReference>
<name>A0A0F3QC21_RICBE</name>
<dbReference type="PIRSF" id="PIRSF039032">
    <property type="entry name" value="HigB-2"/>
    <property type="match status" value="1"/>
</dbReference>
<reference evidence="1 2" key="1">
    <citation type="submission" date="2015-02" db="EMBL/GenBank/DDBJ databases">
        <title>Genome Sequencing of Rickettsiales.</title>
        <authorList>
            <person name="Daugherty S.C."/>
            <person name="Su Q."/>
            <person name="Abolude K."/>
            <person name="Beier-Sexton M."/>
            <person name="Carlyon J.A."/>
            <person name="Carter R."/>
            <person name="Day N.P."/>
            <person name="Dumler S.J."/>
            <person name="Dyachenko V."/>
            <person name="Godinez A."/>
            <person name="Kurtti T.J."/>
            <person name="Lichay M."/>
            <person name="Mullins K.E."/>
            <person name="Ott S."/>
            <person name="Pappas-Brown V."/>
            <person name="Paris D.H."/>
            <person name="Patel P."/>
            <person name="Richards A.L."/>
            <person name="Sadzewicz L."/>
            <person name="Sears K."/>
            <person name="Seidman D."/>
            <person name="Sengamalay N."/>
            <person name="Stenos J."/>
            <person name="Tallon L.J."/>
            <person name="Vincent G."/>
            <person name="Fraser C.M."/>
            <person name="Munderloh U."/>
            <person name="Dunning-Hotopp J.C."/>
        </authorList>
    </citation>
    <scope>NUCLEOTIDE SEQUENCE [LARGE SCALE GENOMIC DNA]</scope>
    <source>
        <strain evidence="1 2">RML An4</strain>
    </source>
</reference>